<dbReference type="KEGG" id="hazt:108666167"/>
<feature type="region of interest" description="Disordered" evidence="1">
    <location>
        <begin position="2131"/>
        <end position="2209"/>
    </location>
</feature>
<feature type="compositionally biased region" description="Low complexity" evidence="1">
    <location>
        <begin position="9"/>
        <end position="22"/>
    </location>
</feature>
<feature type="region of interest" description="Disordered" evidence="1">
    <location>
        <begin position="1"/>
        <end position="28"/>
    </location>
</feature>
<evidence type="ECO:0000313" key="2">
    <source>
        <dbReference type="Proteomes" id="UP000694843"/>
    </source>
</evidence>
<feature type="compositionally biased region" description="Basic and acidic residues" evidence="1">
    <location>
        <begin position="725"/>
        <end position="734"/>
    </location>
</feature>
<feature type="region of interest" description="Disordered" evidence="1">
    <location>
        <begin position="635"/>
        <end position="755"/>
    </location>
</feature>
<accession>A0A8B7N4G7</accession>
<feature type="region of interest" description="Disordered" evidence="1">
    <location>
        <begin position="42"/>
        <end position="65"/>
    </location>
</feature>
<feature type="region of interest" description="Disordered" evidence="1">
    <location>
        <begin position="2357"/>
        <end position="2397"/>
    </location>
</feature>
<dbReference type="Proteomes" id="UP000694843">
    <property type="component" value="Unplaced"/>
</dbReference>
<name>A0A8B7N4G7_HYAAZ</name>
<proteinExistence type="predicted"/>
<dbReference type="RefSeq" id="XP_018008475.2">
    <property type="nucleotide sequence ID" value="XM_018152986.2"/>
</dbReference>
<feature type="compositionally biased region" description="Basic residues" evidence="1">
    <location>
        <begin position="2189"/>
        <end position="2204"/>
    </location>
</feature>
<feature type="compositionally biased region" description="Basic and acidic residues" evidence="1">
    <location>
        <begin position="674"/>
        <end position="687"/>
    </location>
</feature>
<dbReference type="GeneID" id="108666167"/>
<gene>
    <name evidence="3" type="primary">LOC108666167</name>
</gene>
<feature type="compositionally biased region" description="Polar residues" evidence="1">
    <location>
        <begin position="643"/>
        <end position="672"/>
    </location>
</feature>
<keyword evidence="2" id="KW-1185">Reference proteome</keyword>
<feature type="compositionally biased region" description="Polar residues" evidence="1">
    <location>
        <begin position="688"/>
        <end position="716"/>
    </location>
</feature>
<evidence type="ECO:0000256" key="1">
    <source>
        <dbReference type="SAM" id="MobiDB-lite"/>
    </source>
</evidence>
<sequence length="2427" mass="269134">MFVTGLYSTTTPDPTTATPAGACWNGGSRTPRLGDLRHTYSDLDGTAGRSELNIEGEGSSRHNATPDVSLSVQLSSPLTSAVQLHLSLLTDDTTAHRSDTTLTLRAMSEARFWTPFSTRVVWGRWGSDVNHPLTPQNDSVTSSNDDSAVAENEIIDLKSPLIAAPLVVARGGRLLVEGKLGPREATVALEGEYVPAGAHGFIVRVDAAEDGLVDPVTSKVKAFVDFNCVGTELLGMEQAHLTAVGRHQLLRSDDGRHAGFQLSADSQIIVDNNAVWTSVGTLQFRPLASTTGTLNITQTVPVVMHHRYLIEASLEEEAFTGRVVGVLNDTAEVRSTLRYLDYQEMQVKGRYNGQLSFLNQSITFLLNTKLHNVGLGWREGSYRERALNTSGTLKAGNTRTDLTHTLLLSPDVSRTLFTLSSLYDQPLVITVTHTVLGVNHWTTFAELHHGNHLSTANYTAHLTSFNKFLIQGVVDSPQWGYRNVSGGISASSDRGEVEYKGEVRRSDVVLNSGRIAFSLKEREDSVSLSVALTDIVLREDPMADCTLYYYLDNGELLKQVSSNITVGEVPVLRVASKVGPLTRHLLVGVCSSPTRCLRLLTEGVTQDDDHTRYFKLKIEALNSLLWGSLPLPHVEKQSSSSSREQPFSTSWGQTLSTSRGQTVATSRGQTVAVSHEEQPPSRGEDATSHNNGEDSTFTYTPSSTIHGIQTDLSNHSFADGGPHPNIKENLLHADNDEEQDNVMTNTKRRRHNEDSVPQWLQHSLEFTASEKNGGVLSVCGRLQRDRCTSATCSHSSAIGALQVAVALQPFSQGNVTVTLGSQVIKLAARAASYPTITSQLLTEPNGDQNHHNVIQDSEHSVHDAIHRTESAPQHSSLESNYSRNIRALVDVALKSDDAMSAIIDAQLPSTRPGAELLGASMWNLAIWFDEEKSPENFLNWKTYTALYDWREERERRFVSTVSHPSMSKDLSVRGHCIQREGELRVSLDVDVMGDSYNLQSHSLHCRRQEGYYLVDYKAQRPQPDYSDELLVSASARFLPAPDRTSLILVIKVPDAEPGETLSPRGAASHSTNNADPLEITNQIASFVSSNFNRVHSRYKRNAHMRKCVACIKNTADTEVGYTRDSKNENYKSERMAYINSNGSLVSSINFRPSLTGRYLENSTTKYYNFEQEAVGRYQEDFSSDENNNKGKENVRIRRTVRPSSQARTGNASFRTLVLSCGLEVKQADYRAYLKLRTPSVREDFIISYEDNVKMQTHGVLVDGDEDSFKFSYDGDCRESVLQASMVEHNVEIANLQCPVKPAFGVRGLFRGPNIGAVEQFLHAGVDSQTVASVELTDVAQIDATLYAPFLLRVTGRTDQHWSKNLVEYQRKATSYLHDVLKRTGAVVLMVAEDAQPAAQSLAVWPVRQSLASHGETSAVLSLQNHMQQEYRNIRKLFKQDELLRDVSLVTRKYYNALHIIAEQLLAGNITLDQEGQQISESSLIAITAVVTNVLDDVYRNASQRAVEITQSALGITNELLQEACTEFRLWWTVVKSWPPVRQAVTIWQGTGDDESAWQRILTGVAKTMKKTHNMLLAVLSAEPGDTEEGDISFLVPLPVATHSLLEVARSLTSRGPPVQDLINHQSSTYQALDRSRQSVMWQHILHYLALLRQPYRVYNEFVPPHASPGVLFYPDLFIDLRGNVKLLNEGCRDVLLLAHELYGLKVVIKYRKHEKNLFNGTDGYSDTASHLLHDGELIIIVGNSSVKINYDEVVVNSTLVSLPFMGDEHVTILRDLSSVTAVLHDTSSLDTDTKVTCSLYSDICIVFTDDWLSATANHGLLTTSFKTQASESCSSPIDSADHPQVSANPNPLTAAELMCHHLILSESSQLASCQHTVAALPFYRACVLQLRSHNARNPFQSQDELREPPAPEHDNDLYGVLGVLFHQHRRKNQEDLNSTQEASSFRSHLFSATEVSDEETGLVCGVVWSFAKVCGYRNKDIIPDETTICEQYRLNQRDVDVWNRNRDTVFGKNTTSGETPAVLSHTQDVGEHSSVPPEQGIKGDILLLVESAPCLNKSYHEVLRYLPRQLLVTARRRNMNLQMGIMRYSYASSTHSLVHYTHHSPQLVGEPHNLMATLGDNLERGSVSLRSGNQLEEEETRAEANEIQSGRETRRNRDNVKIERDFETRKRHDQGDNESGQDFASHTIEKRKQHRGRSSKKRNLSMHSLSKRITAAVPKIENSPTYGVHGIDAISHGNPPTDFQKDVPVPPLESTSESSYSENIDDLAHFGLSSRGRLHEAVLTALRYPYRKGSARVVLISACSLQDINTFSPELVEEFRRRDIAVFFISPRSIFSADSTPTPRYAIGVPSAAITGTGSKRAGNSSAKGQKGSKKAKNSSSGTKGRNRPGSRLDGRNTRQVRMLRLYKTILVVSIINRLHDIASLGN</sequence>
<evidence type="ECO:0000313" key="3">
    <source>
        <dbReference type="RefSeq" id="XP_018008475.2"/>
    </source>
</evidence>
<reference evidence="3" key="1">
    <citation type="submission" date="2025-08" db="UniProtKB">
        <authorList>
            <consortium name="RefSeq"/>
        </authorList>
    </citation>
    <scope>IDENTIFICATION</scope>
    <source>
        <tissue evidence="3">Whole organism</tissue>
    </source>
</reference>
<organism evidence="2 3">
    <name type="scientific">Hyalella azteca</name>
    <name type="common">Amphipod</name>
    <dbReference type="NCBI Taxonomy" id="294128"/>
    <lineage>
        <taxon>Eukaryota</taxon>
        <taxon>Metazoa</taxon>
        <taxon>Ecdysozoa</taxon>
        <taxon>Arthropoda</taxon>
        <taxon>Crustacea</taxon>
        <taxon>Multicrustacea</taxon>
        <taxon>Malacostraca</taxon>
        <taxon>Eumalacostraca</taxon>
        <taxon>Peracarida</taxon>
        <taxon>Amphipoda</taxon>
        <taxon>Senticaudata</taxon>
        <taxon>Talitrida</taxon>
        <taxon>Talitroidea</taxon>
        <taxon>Hyalellidae</taxon>
        <taxon>Hyalella</taxon>
    </lineage>
</organism>
<protein>
    <submittedName>
        <fullName evidence="3">Uncharacterized protein LOC108666167</fullName>
    </submittedName>
</protein>
<feature type="compositionally biased region" description="Basic and acidic residues" evidence="1">
    <location>
        <begin position="2141"/>
        <end position="2175"/>
    </location>
</feature>